<name>A0A2K3KXC3_TRIPR</name>
<reference evidence="2 3" key="1">
    <citation type="journal article" date="2014" name="Am. J. Bot.">
        <title>Genome assembly and annotation for red clover (Trifolium pratense; Fabaceae).</title>
        <authorList>
            <person name="Istvanek J."/>
            <person name="Jaros M."/>
            <person name="Krenek A."/>
            <person name="Repkova J."/>
        </authorList>
    </citation>
    <scope>NUCLEOTIDE SEQUENCE [LARGE SCALE GENOMIC DNA]</scope>
    <source>
        <strain evidence="3">cv. Tatra</strain>
        <tissue evidence="2">Young leaves</tissue>
    </source>
</reference>
<dbReference type="AlphaFoldDB" id="A0A2K3KXC3"/>
<dbReference type="EMBL" id="ASHM01120492">
    <property type="protein sequence ID" value="PNX56676.1"/>
    <property type="molecule type" value="Genomic_DNA"/>
</dbReference>
<proteinExistence type="predicted"/>
<dbReference type="EMBL" id="ASHM01117114">
    <property type="protein sequence ID" value="PNX70923.1"/>
    <property type="molecule type" value="Genomic_DNA"/>
</dbReference>
<gene>
    <name evidence="2" type="ORF">L195_g057879</name>
    <name evidence="1" type="ORF">L195_g058324</name>
</gene>
<reference evidence="2 3" key="2">
    <citation type="journal article" date="2017" name="Front. Plant Sci.">
        <title>Gene Classification and Mining of Molecular Markers Useful in Red Clover (Trifolium pratense) Breeding.</title>
        <authorList>
            <person name="Istvanek J."/>
            <person name="Dluhosova J."/>
            <person name="Dluhos P."/>
            <person name="Patkova L."/>
            <person name="Nedelnik J."/>
            <person name="Repkova J."/>
        </authorList>
    </citation>
    <scope>NUCLEOTIDE SEQUENCE [LARGE SCALE GENOMIC DNA]</scope>
    <source>
        <strain evidence="3">cv. Tatra</strain>
        <tissue evidence="2">Young leaves</tissue>
    </source>
</reference>
<protein>
    <submittedName>
        <fullName evidence="2">Uncharacterized protein</fullName>
    </submittedName>
</protein>
<organism evidence="2 3">
    <name type="scientific">Trifolium pratense</name>
    <name type="common">Red clover</name>
    <dbReference type="NCBI Taxonomy" id="57577"/>
    <lineage>
        <taxon>Eukaryota</taxon>
        <taxon>Viridiplantae</taxon>
        <taxon>Streptophyta</taxon>
        <taxon>Embryophyta</taxon>
        <taxon>Tracheophyta</taxon>
        <taxon>Spermatophyta</taxon>
        <taxon>Magnoliopsida</taxon>
        <taxon>eudicotyledons</taxon>
        <taxon>Gunneridae</taxon>
        <taxon>Pentapetalae</taxon>
        <taxon>rosids</taxon>
        <taxon>fabids</taxon>
        <taxon>Fabales</taxon>
        <taxon>Fabaceae</taxon>
        <taxon>Papilionoideae</taxon>
        <taxon>50 kb inversion clade</taxon>
        <taxon>NPAAA clade</taxon>
        <taxon>Hologalegina</taxon>
        <taxon>IRL clade</taxon>
        <taxon>Trifolieae</taxon>
        <taxon>Trifolium</taxon>
    </lineage>
</organism>
<evidence type="ECO:0000313" key="3">
    <source>
        <dbReference type="Proteomes" id="UP000236291"/>
    </source>
</evidence>
<comment type="caution">
    <text evidence="2">The sequence shown here is derived from an EMBL/GenBank/DDBJ whole genome shotgun (WGS) entry which is preliminary data.</text>
</comment>
<sequence length="60" mass="6326">MDVFTFVLIGVGEFMLKSTINDISEGTLSSCGDGDVGVSGVSELELERIGVNRSNGERGM</sequence>
<evidence type="ECO:0000313" key="1">
    <source>
        <dbReference type="EMBL" id="PNX56676.1"/>
    </source>
</evidence>
<evidence type="ECO:0000313" key="2">
    <source>
        <dbReference type="EMBL" id="PNX70923.1"/>
    </source>
</evidence>
<accession>A0A2K3KXC3</accession>
<feature type="non-terminal residue" evidence="2">
    <location>
        <position position="60"/>
    </location>
</feature>
<dbReference type="Proteomes" id="UP000236291">
    <property type="component" value="Unassembled WGS sequence"/>
</dbReference>